<evidence type="ECO:0000259" key="2">
    <source>
        <dbReference type="Pfam" id="PF22725"/>
    </source>
</evidence>
<name>A0A1L6ZI10_BACIA</name>
<dbReference type="EMBL" id="CP015607">
    <property type="protein sequence ID" value="APT46146.1"/>
    <property type="molecule type" value="Genomic_DNA"/>
</dbReference>
<feature type="domain" description="GFO/IDH/MocA-like oxidoreductase" evidence="2">
    <location>
        <begin position="132"/>
        <end position="253"/>
    </location>
</feature>
<feature type="domain" description="Gfo/Idh/MocA-like oxidoreductase N-terminal" evidence="1">
    <location>
        <begin position="3"/>
        <end position="121"/>
    </location>
</feature>
<dbReference type="Pfam" id="PF22725">
    <property type="entry name" value="GFO_IDH_MocA_C3"/>
    <property type="match status" value="1"/>
</dbReference>
<dbReference type="InterPro" id="IPR052515">
    <property type="entry name" value="Gfo/Idh/MocA_Oxidoreductase"/>
</dbReference>
<organism evidence="3 4">
    <name type="scientific">Bacillus safensis</name>
    <dbReference type="NCBI Taxonomy" id="561879"/>
    <lineage>
        <taxon>Bacteria</taxon>
        <taxon>Bacillati</taxon>
        <taxon>Bacillota</taxon>
        <taxon>Bacilli</taxon>
        <taxon>Bacillales</taxon>
        <taxon>Bacillaceae</taxon>
        <taxon>Bacillus</taxon>
    </lineage>
</organism>
<dbReference type="Pfam" id="PF01408">
    <property type="entry name" value="GFO_IDH_MocA"/>
    <property type="match status" value="1"/>
</dbReference>
<dbReference type="RefSeq" id="WP_041106567.1">
    <property type="nucleotide sequence ID" value="NZ_CP015607.1"/>
</dbReference>
<dbReference type="PANTHER" id="PTHR43249:SF1">
    <property type="entry name" value="D-GLUCOSIDE 3-DEHYDROGENASE"/>
    <property type="match status" value="1"/>
</dbReference>
<evidence type="ECO:0000259" key="1">
    <source>
        <dbReference type="Pfam" id="PF01408"/>
    </source>
</evidence>
<accession>A0A1L6ZI10</accession>
<dbReference type="InterPro" id="IPR000683">
    <property type="entry name" value="Gfo/Idh/MocA-like_OxRdtase_N"/>
</dbReference>
<dbReference type="InterPro" id="IPR036291">
    <property type="entry name" value="NAD(P)-bd_dom_sf"/>
</dbReference>
<evidence type="ECO:0000313" key="3">
    <source>
        <dbReference type="EMBL" id="APT46146.1"/>
    </source>
</evidence>
<gene>
    <name evidence="3" type="ORF">BSA145_09765</name>
</gene>
<proteinExistence type="predicted"/>
<dbReference type="Gene3D" id="3.30.360.10">
    <property type="entry name" value="Dihydrodipicolinate Reductase, domain 2"/>
    <property type="match status" value="1"/>
</dbReference>
<sequence>MSNIAIIGTGSIATAHIEAYLAMPEMSKIVALADIYPEKAMSAATKYNLEARVVANYQELLNDPTIDAVSICTPPYMHATIAIDFLKAGKHVLVEKPMASSLKECDEMIKASIESQKLLSVVAQNRFMTPIMRLKHVLDQNLIGKIAHTQVDSFWWRGHSYYDLWWRGTWEKEGGGCTLNHAVHHIDMLQWMLGLPADIFAATSNTLHDNAEVEDLSIAVLRYGNGSLAQVTSSVVHHGEEQQLIFQGEKARVSVPWKVNAQIAKENGFPQEKNDEDLENRIQEAFHQYPELLFEGHKGQINNFLMAIKGNQKLLIDGTEGRKTLELITAIYKSANLGVHVKLPLSADDPFYTREGMLANVKHFYEKQSSVENFSDDTITVGGNYEEI</sequence>
<dbReference type="Gene3D" id="3.40.50.720">
    <property type="entry name" value="NAD(P)-binding Rossmann-like Domain"/>
    <property type="match status" value="1"/>
</dbReference>
<evidence type="ECO:0000313" key="4">
    <source>
        <dbReference type="Proteomes" id="UP000185426"/>
    </source>
</evidence>
<reference evidence="3 4" key="1">
    <citation type="submission" date="2016-05" db="EMBL/GenBank/DDBJ databases">
        <title>Complete Genome and Methylome Analysis of Psychrotrophic Bacterial Isolates from Antarctic Lake Untersee.</title>
        <authorList>
            <person name="Fomenkov A."/>
            <person name="Akimov V.N."/>
            <person name="Vasilyeva L.V."/>
            <person name="Andersen D."/>
            <person name="Vincze T."/>
            <person name="Roberts R.J."/>
        </authorList>
    </citation>
    <scope>NUCLEOTIDE SEQUENCE [LARGE SCALE GENOMIC DNA]</scope>
    <source>
        <strain evidence="3 4">U14-5</strain>
    </source>
</reference>
<dbReference type="AlphaFoldDB" id="A0A1L6ZI10"/>
<dbReference type="GO" id="GO:0000166">
    <property type="term" value="F:nucleotide binding"/>
    <property type="evidence" value="ECO:0007669"/>
    <property type="project" value="InterPro"/>
</dbReference>
<dbReference type="PANTHER" id="PTHR43249">
    <property type="entry name" value="UDP-N-ACETYL-2-AMINO-2-DEOXY-D-GLUCURONATE OXIDASE"/>
    <property type="match status" value="1"/>
</dbReference>
<dbReference type="SUPFAM" id="SSF51735">
    <property type="entry name" value="NAD(P)-binding Rossmann-fold domains"/>
    <property type="match status" value="1"/>
</dbReference>
<dbReference type="InterPro" id="IPR055170">
    <property type="entry name" value="GFO_IDH_MocA-like_dom"/>
</dbReference>
<dbReference type="Proteomes" id="UP000185426">
    <property type="component" value="Chromosome"/>
</dbReference>
<protein>
    <submittedName>
        <fullName evidence="3">Oxidoreductase</fullName>
    </submittedName>
</protein>